<feature type="domain" description="Polymerase nucleotidyl transferase" evidence="10">
    <location>
        <begin position="18"/>
        <end position="94"/>
    </location>
</feature>
<keyword evidence="12" id="KW-1185">Reference proteome</keyword>
<evidence type="ECO:0000256" key="4">
    <source>
        <dbReference type="ARBA" id="ARBA00022695"/>
    </source>
</evidence>
<keyword evidence="4" id="KW-0548">Nucleotidyltransferase</keyword>
<evidence type="ECO:0000313" key="11">
    <source>
        <dbReference type="EMBL" id="PSI00592.1"/>
    </source>
</evidence>
<evidence type="ECO:0000256" key="7">
    <source>
        <dbReference type="ARBA" id="ARBA00022840"/>
    </source>
</evidence>
<dbReference type="InterPro" id="IPR002934">
    <property type="entry name" value="Polymerase_NTP_transf_dom"/>
</dbReference>
<evidence type="ECO:0000256" key="5">
    <source>
        <dbReference type="ARBA" id="ARBA00022723"/>
    </source>
</evidence>
<sequence>MAKYPELDALKPQVLAVATRHGASNLRIYGSIATGREHPASDLDLLVDLAAEQSLLGLIGLRQDLEDLLGYSVDVTEVETLHSLIRKQILDQALKL</sequence>
<dbReference type="SUPFAM" id="SSF81301">
    <property type="entry name" value="Nucleotidyltransferase"/>
    <property type="match status" value="1"/>
</dbReference>
<name>A0A2P7EBI9_9SYNE</name>
<gene>
    <name evidence="11" type="ORF">C7K08_12325</name>
</gene>
<comment type="similarity">
    <text evidence="9">Belongs to the MntA antitoxin family.</text>
</comment>
<evidence type="ECO:0000313" key="12">
    <source>
        <dbReference type="Proteomes" id="UP000240206"/>
    </source>
</evidence>
<keyword evidence="5" id="KW-0479">Metal-binding</keyword>
<evidence type="ECO:0000256" key="8">
    <source>
        <dbReference type="ARBA" id="ARBA00022842"/>
    </source>
</evidence>
<dbReference type="Gene3D" id="3.30.460.10">
    <property type="entry name" value="Beta Polymerase, domain 2"/>
    <property type="match status" value="1"/>
</dbReference>
<comment type="cofactor">
    <cofactor evidence="1">
        <name>Mg(2+)</name>
        <dbReference type="ChEBI" id="CHEBI:18420"/>
    </cofactor>
</comment>
<keyword evidence="7" id="KW-0067">ATP-binding</keyword>
<dbReference type="GO" id="GO:0005524">
    <property type="term" value="F:ATP binding"/>
    <property type="evidence" value="ECO:0007669"/>
    <property type="project" value="UniProtKB-KW"/>
</dbReference>
<dbReference type="InterPro" id="IPR052038">
    <property type="entry name" value="Type-VII_TA_antitoxin"/>
</dbReference>
<dbReference type="EMBL" id="PXVC01000098">
    <property type="protein sequence ID" value="PSI00592.1"/>
    <property type="molecule type" value="Genomic_DNA"/>
</dbReference>
<dbReference type="Pfam" id="PF01909">
    <property type="entry name" value="NTP_transf_2"/>
    <property type="match status" value="1"/>
</dbReference>
<dbReference type="GO" id="GO:0016779">
    <property type="term" value="F:nucleotidyltransferase activity"/>
    <property type="evidence" value="ECO:0007669"/>
    <property type="project" value="UniProtKB-KW"/>
</dbReference>
<evidence type="ECO:0000256" key="9">
    <source>
        <dbReference type="ARBA" id="ARBA00038276"/>
    </source>
</evidence>
<dbReference type="GO" id="GO:0046872">
    <property type="term" value="F:metal ion binding"/>
    <property type="evidence" value="ECO:0007669"/>
    <property type="project" value="UniProtKB-KW"/>
</dbReference>
<protein>
    <submittedName>
        <fullName evidence="11">DNA polymerase subunit beta</fullName>
    </submittedName>
</protein>
<dbReference type="InterPro" id="IPR043519">
    <property type="entry name" value="NT_sf"/>
</dbReference>
<accession>A0A2P7EBI9</accession>
<dbReference type="CDD" id="cd05403">
    <property type="entry name" value="NT_KNTase_like"/>
    <property type="match status" value="1"/>
</dbReference>
<organism evidence="11 12">
    <name type="scientific">Synechococcus lacustris str. Tous</name>
    <dbReference type="NCBI Taxonomy" id="1910958"/>
    <lineage>
        <taxon>Bacteria</taxon>
        <taxon>Bacillati</taxon>
        <taxon>Cyanobacteriota</taxon>
        <taxon>Cyanophyceae</taxon>
        <taxon>Synechococcales</taxon>
        <taxon>Synechococcaceae</taxon>
        <taxon>Synechococcus</taxon>
    </lineage>
</organism>
<reference evidence="12" key="1">
    <citation type="submission" date="2018-03" db="EMBL/GenBank/DDBJ databases">
        <title>Ecological and genomic features of two cosmopolitan and abundant freshwater picocyanobacteria.</title>
        <authorList>
            <person name="Cabello-Yeves P.J."/>
            <person name="Picazo A."/>
            <person name="Camacho A."/>
            <person name="Callieri C."/>
            <person name="Rosselli R."/>
            <person name="Roda-Garcia J."/>
            <person name="Coutinho F.H."/>
            <person name="Rodriguez-Valera F."/>
        </authorList>
    </citation>
    <scope>NUCLEOTIDE SEQUENCE [LARGE SCALE GENOMIC DNA]</scope>
    <source>
        <strain evidence="12">Tous</strain>
    </source>
</reference>
<dbReference type="PANTHER" id="PTHR33571">
    <property type="entry name" value="SSL8005 PROTEIN"/>
    <property type="match status" value="1"/>
</dbReference>
<keyword evidence="3" id="KW-0808">Transferase</keyword>
<dbReference type="AlphaFoldDB" id="A0A2P7EBI9"/>
<proteinExistence type="inferred from homology"/>
<evidence type="ECO:0000256" key="2">
    <source>
        <dbReference type="ARBA" id="ARBA00022649"/>
    </source>
</evidence>
<comment type="caution">
    <text evidence="11">The sequence shown here is derived from an EMBL/GenBank/DDBJ whole genome shotgun (WGS) entry which is preliminary data.</text>
</comment>
<evidence type="ECO:0000256" key="3">
    <source>
        <dbReference type="ARBA" id="ARBA00022679"/>
    </source>
</evidence>
<keyword evidence="2" id="KW-1277">Toxin-antitoxin system</keyword>
<keyword evidence="8" id="KW-0460">Magnesium</keyword>
<evidence type="ECO:0000256" key="1">
    <source>
        <dbReference type="ARBA" id="ARBA00001946"/>
    </source>
</evidence>
<evidence type="ECO:0000256" key="6">
    <source>
        <dbReference type="ARBA" id="ARBA00022741"/>
    </source>
</evidence>
<evidence type="ECO:0000259" key="10">
    <source>
        <dbReference type="Pfam" id="PF01909"/>
    </source>
</evidence>
<dbReference type="PANTHER" id="PTHR33571:SF12">
    <property type="entry name" value="BSL3053 PROTEIN"/>
    <property type="match status" value="1"/>
</dbReference>
<keyword evidence="6" id="KW-0547">Nucleotide-binding</keyword>
<dbReference type="Proteomes" id="UP000240206">
    <property type="component" value="Unassembled WGS sequence"/>
</dbReference>